<keyword evidence="2" id="KW-1185">Reference proteome</keyword>
<evidence type="ECO:0000313" key="1">
    <source>
        <dbReference type="EMBL" id="WNG45458.1"/>
    </source>
</evidence>
<proteinExistence type="predicted"/>
<sequence>MSALRKERPSGRFQVRLQAALQEAEAAKASSTASKPGRRKGLFERTHAYHPEFRMLLGAALACALLVVAVRMDGVDSVMGGSELQGEMLPSRHVSFQIPGEGAGWLELPWNHGVHSGEPATVRLEAPADVNFHQHAQHLPALQLVGCDEARCVHEFTADTGASALPLRVRIDKPGRYEFRVSHASDVRQVHEHFVVVADH</sequence>
<accession>A0ABY9WP02</accession>
<organism evidence="1 2">
    <name type="scientific">Archangium minus</name>
    <dbReference type="NCBI Taxonomy" id="83450"/>
    <lineage>
        <taxon>Bacteria</taxon>
        <taxon>Pseudomonadati</taxon>
        <taxon>Myxococcota</taxon>
        <taxon>Myxococcia</taxon>
        <taxon>Myxococcales</taxon>
        <taxon>Cystobacterineae</taxon>
        <taxon>Archangiaceae</taxon>
        <taxon>Archangium</taxon>
    </lineage>
</organism>
<reference evidence="1 2" key="1">
    <citation type="submission" date="2019-08" db="EMBL/GenBank/DDBJ databases">
        <title>Archangium and Cystobacter genomes.</title>
        <authorList>
            <person name="Chen I.-C.K."/>
            <person name="Wielgoss S."/>
        </authorList>
    </citation>
    <scope>NUCLEOTIDE SEQUENCE [LARGE SCALE GENOMIC DNA]</scope>
    <source>
        <strain evidence="1 2">Cbm 6</strain>
    </source>
</reference>
<protein>
    <submittedName>
        <fullName evidence="1">Uncharacterized protein</fullName>
    </submittedName>
</protein>
<name>A0ABY9WP02_9BACT</name>
<evidence type="ECO:0000313" key="2">
    <source>
        <dbReference type="Proteomes" id="UP001611383"/>
    </source>
</evidence>
<gene>
    <name evidence="1" type="ORF">F0U60_16125</name>
</gene>
<dbReference type="RefSeq" id="WP_395820313.1">
    <property type="nucleotide sequence ID" value="NZ_CP043494.1"/>
</dbReference>
<dbReference type="Proteomes" id="UP001611383">
    <property type="component" value="Chromosome"/>
</dbReference>
<dbReference type="EMBL" id="CP043494">
    <property type="protein sequence ID" value="WNG45458.1"/>
    <property type="molecule type" value="Genomic_DNA"/>
</dbReference>